<keyword evidence="4" id="KW-0808">Transferase</keyword>
<dbReference type="Pfam" id="PF02397">
    <property type="entry name" value="Bac_transf"/>
    <property type="match status" value="1"/>
</dbReference>
<keyword evidence="2" id="KW-1133">Transmembrane helix</keyword>
<accession>A0A921FS26</accession>
<feature type="transmembrane region" description="Helical" evidence="2">
    <location>
        <begin position="7"/>
        <end position="29"/>
    </location>
</feature>
<organism evidence="4 5">
    <name type="scientific">Enteractinococcus helveticum</name>
    <dbReference type="NCBI Taxonomy" id="1837282"/>
    <lineage>
        <taxon>Bacteria</taxon>
        <taxon>Bacillati</taxon>
        <taxon>Actinomycetota</taxon>
        <taxon>Actinomycetes</taxon>
        <taxon>Micrococcales</taxon>
        <taxon>Micrococcaceae</taxon>
    </lineage>
</organism>
<dbReference type="RefSeq" id="WP_303909119.1">
    <property type="nucleotide sequence ID" value="NZ_DYXC01000169.1"/>
</dbReference>
<dbReference type="GO" id="GO:0016780">
    <property type="term" value="F:phosphotransferase activity, for other substituted phosphate groups"/>
    <property type="evidence" value="ECO:0007669"/>
    <property type="project" value="TreeGrafter"/>
</dbReference>
<name>A0A921FS26_9MICC</name>
<dbReference type="PANTHER" id="PTHR30576">
    <property type="entry name" value="COLANIC BIOSYNTHESIS UDP-GLUCOSE LIPID CARRIER TRANSFERASE"/>
    <property type="match status" value="1"/>
</dbReference>
<gene>
    <name evidence="4" type="ORF">K8V32_14550</name>
</gene>
<sequence>MTKRTVDILAASLGLIMLAPVFGLLWILIRIKLGTPVIVMQRRPGRDGELITVRKFRTVREDDPASGVLTDDQAATSFGRGLQASNLAQLPALVNVLNGEMSLVGPRPLNVEYLALYSPHQARRHEVRPGLTGLAQVNDDQALTWETHFDFDVHYVDHHTLWMDLKVIILSLTRTIFTTARDDQRLSTMMRFVGAPPHDGLTEGPVNDRWDDLWDSWQRSTAARKIGNHEGADPNTTRHWVYLDDHEIPIGIAGLSGLGGPELYASLVLGPNHNTPMTVETLLHRLLHNGKVYDAHRIFLRLSETSRELLDRAQQLGFVPIDLPSHRPHIDEGEVLVAFAAQTGT</sequence>
<dbReference type="AlphaFoldDB" id="A0A921FS26"/>
<keyword evidence="2" id="KW-0812">Transmembrane</keyword>
<proteinExistence type="inferred from homology"/>
<reference evidence="4" key="1">
    <citation type="journal article" date="2021" name="PeerJ">
        <title>Extensive microbial diversity within the chicken gut microbiome revealed by metagenomics and culture.</title>
        <authorList>
            <person name="Gilroy R."/>
            <person name="Ravi A."/>
            <person name="Getino M."/>
            <person name="Pursley I."/>
            <person name="Horton D.L."/>
            <person name="Alikhan N.F."/>
            <person name="Baker D."/>
            <person name="Gharbi K."/>
            <person name="Hall N."/>
            <person name="Watson M."/>
            <person name="Adriaenssens E.M."/>
            <person name="Foster-Nyarko E."/>
            <person name="Jarju S."/>
            <person name="Secka A."/>
            <person name="Antonio M."/>
            <person name="Oren A."/>
            <person name="Chaudhuri R.R."/>
            <person name="La Ragione R."/>
            <person name="Hildebrand F."/>
            <person name="Pallen M.J."/>
        </authorList>
    </citation>
    <scope>NUCLEOTIDE SEQUENCE</scope>
    <source>
        <strain evidence="4">ChiHjej13B12-14962</strain>
    </source>
</reference>
<evidence type="ECO:0000313" key="4">
    <source>
        <dbReference type="EMBL" id="HJF15986.1"/>
    </source>
</evidence>
<dbReference type="EMBL" id="DYXC01000169">
    <property type="protein sequence ID" value="HJF15986.1"/>
    <property type="molecule type" value="Genomic_DNA"/>
</dbReference>
<protein>
    <submittedName>
        <fullName evidence="4">Sugar transferase</fullName>
    </submittedName>
</protein>
<dbReference type="PANTHER" id="PTHR30576:SF8">
    <property type="entry name" value="UNDECAPRENYL-PHOSPHATE GALACTOSE PHOSPHOTRANSFERASE"/>
    <property type="match status" value="1"/>
</dbReference>
<comment type="similarity">
    <text evidence="1">Belongs to the bacterial sugar transferase family.</text>
</comment>
<keyword evidence="2" id="KW-0472">Membrane</keyword>
<dbReference type="InterPro" id="IPR003362">
    <property type="entry name" value="Bact_transf"/>
</dbReference>
<feature type="domain" description="Bacterial sugar transferase" evidence="3">
    <location>
        <begin position="3"/>
        <end position="174"/>
    </location>
</feature>
<evidence type="ECO:0000259" key="3">
    <source>
        <dbReference type="Pfam" id="PF02397"/>
    </source>
</evidence>
<evidence type="ECO:0000256" key="1">
    <source>
        <dbReference type="ARBA" id="ARBA00006464"/>
    </source>
</evidence>
<comment type="caution">
    <text evidence="4">The sequence shown here is derived from an EMBL/GenBank/DDBJ whole genome shotgun (WGS) entry which is preliminary data.</text>
</comment>
<reference evidence="4" key="2">
    <citation type="submission" date="2021-09" db="EMBL/GenBank/DDBJ databases">
        <authorList>
            <person name="Gilroy R."/>
        </authorList>
    </citation>
    <scope>NUCLEOTIDE SEQUENCE</scope>
    <source>
        <strain evidence="4">ChiHjej13B12-14962</strain>
    </source>
</reference>
<dbReference type="Proteomes" id="UP000703315">
    <property type="component" value="Unassembled WGS sequence"/>
</dbReference>
<evidence type="ECO:0000256" key="2">
    <source>
        <dbReference type="SAM" id="Phobius"/>
    </source>
</evidence>
<evidence type="ECO:0000313" key="5">
    <source>
        <dbReference type="Proteomes" id="UP000703315"/>
    </source>
</evidence>